<accession>A0AAV7G072</accession>
<dbReference type="CDD" id="cd06257">
    <property type="entry name" value="DnaJ"/>
    <property type="match status" value="1"/>
</dbReference>
<dbReference type="AlphaFoldDB" id="A0AAV7G072"/>
<dbReference type="InterPro" id="IPR001623">
    <property type="entry name" value="DnaJ_domain"/>
</dbReference>
<organism evidence="3 4">
    <name type="scientific">Dendrobium chrysotoxum</name>
    <name type="common">Orchid</name>
    <dbReference type="NCBI Taxonomy" id="161865"/>
    <lineage>
        <taxon>Eukaryota</taxon>
        <taxon>Viridiplantae</taxon>
        <taxon>Streptophyta</taxon>
        <taxon>Embryophyta</taxon>
        <taxon>Tracheophyta</taxon>
        <taxon>Spermatophyta</taxon>
        <taxon>Magnoliopsida</taxon>
        <taxon>Liliopsida</taxon>
        <taxon>Asparagales</taxon>
        <taxon>Orchidaceae</taxon>
        <taxon>Epidendroideae</taxon>
        <taxon>Malaxideae</taxon>
        <taxon>Dendrobiinae</taxon>
        <taxon>Dendrobium</taxon>
    </lineage>
</organism>
<evidence type="ECO:0000313" key="3">
    <source>
        <dbReference type="EMBL" id="KAH0449062.1"/>
    </source>
</evidence>
<dbReference type="GO" id="GO:0051087">
    <property type="term" value="F:protein-folding chaperone binding"/>
    <property type="evidence" value="ECO:0007669"/>
    <property type="project" value="TreeGrafter"/>
</dbReference>
<comment type="caution">
    <text evidence="3">The sequence shown here is derived from an EMBL/GenBank/DDBJ whole genome shotgun (WGS) entry which is preliminary data.</text>
</comment>
<dbReference type="PRINTS" id="PR00625">
    <property type="entry name" value="JDOMAIN"/>
</dbReference>
<dbReference type="EMBL" id="JAGFBR010000019">
    <property type="protein sequence ID" value="KAH0449062.1"/>
    <property type="molecule type" value="Genomic_DNA"/>
</dbReference>
<dbReference type="Proteomes" id="UP000775213">
    <property type="component" value="Unassembled WGS sequence"/>
</dbReference>
<feature type="region of interest" description="Disordered" evidence="1">
    <location>
        <begin position="68"/>
        <end position="139"/>
    </location>
</feature>
<dbReference type="GO" id="GO:0051082">
    <property type="term" value="F:unfolded protein binding"/>
    <property type="evidence" value="ECO:0007669"/>
    <property type="project" value="TreeGrafter"/>
</dbReference>
<dbReference type="PROSITE" id="PS50076">
    <property type="entry name" value="DNAJ_2"/>
    <property type="match status" value="1"/>
</dbReference>
<name>A0AAV7G072_DENCH</name>
<dbReference type="InterPro" id="IPR036869">
    <property type="entry name" value="J_dom_sf"/>
</dbReference>
<keyword evidence="4" id="KW-1185">Reference proteome</keyword>
<dbReference type="Pfam" id="PF00226">
    <property type="entry name" value="DnaJ"/>
    <property type="match status" value="1"/>
</dbReference>
<dbReference type="SUPFAM" id="SSF46565">
    <property type="entry name" value="Chaperone J-domain"/>
    <property type="match status" value="1"/>
</dbReference>
<dbReference type="PANTHER" id="PTHR43948:SF23">
    <property type="entry name" value="DNAJ DOMAIN PROTEIN (AFU_ORTHOLOGUE AFUA_1G15460)"/>
    <property type="match status" value="1"/>
</dbReference>
<reference evidence="3 4" key="1">
    <citation type="journal article" date="2021" name="Hortic Res">
        <title>Chromosome-scale assembly of the Dendrobium chrysotoxum genome enhances the understanding of orchid evolution.</title>
        <authorList>
            <person name="Zhang Y."/>
            <person name="Zhang G.Q."/>
            <person name="Zhang D."/>
            <person name="Liu X.D."/>
            <person name="Xu X.Y."/>
            <person name="Sun W.H."/>
            <person name="Yu X."/>
            <person name="Zhu X."/>
            <person name="Wang Z.W."/>
            <person name="Zhao X."/>
            <person name="Zhong W.Y."/>
            <person name="Chen H."/>
            <person name="Yin W.L."/>
            <person name="Huang T."/>
            <person name="Niu S.C."/>
            <person name="Liu Z.J."/>
        </authorList>
    </citation>
    <scope>NUCLEOTIDE SEQUENCE [LARGE SCALE GENOMIC DNA]</scope>
    <source>
        <strain evidence="3">Lindl</strain>
    </source>
</reference>
<evidence type="ECO:0000256" key="1">
    <source>
        <dbReference type="SAM" id="MobiDB-lite"/>
    </source>
</evidence>
<proteinExistence type="predicted"/>
<sequence>MASTTISESLYVILGVNEDASTQEIKQAYKKAALRTHPDRALPERKVEAETNFKRVAEAYEILSKPESRHRYDMYGTPGSPPPPRSSGRPKQSNFTYQDPSHTFFGTSPDSNPFTFQWESSHDSARRAQAQRGNGFRRPWGMDPFDLFNQMFEQELHNSRSAHSMFDNDARHHQNTFTSAQRPTMTDPLPVLDL</sequence>
<evidence type="ECO:0000313" key="4">
    <source>
        <dbReference type="Proteomes" id="UP000775213"/>
    </source>
</evidence>
<dbReference type="Gene3D" id="1.10.287.110">
    <property type="entry name" value="DnaJ domain"/>
    <property type="match status" value="1"/>
</dbReference>
<dbReference type="PANTHER" id="PTHR43948">
    <property type="entry name" value="DNAJ HOMOLOG SUBFAMILY B"/>
    <property type="match status" value="1"/>
</dbReference>
<evidence type="ECO:0000259" key="2">
    <source>
        <dbReference type="PROSITE" id="PS50076"/>
    </source>
</evidence>
<protein>
    <recommendedName>
        <fullName evidence="2">J domain-containing protein</fullName>
    </recommendedName>
</protein>
<feature type="compositionally biased region" description="Polar residues" evidence="1">
    <location>
        <begin position="91"/>
        <end position="119"/>
    </location>
</feature>
<dbReference type="SMART" id="SM00271">
    <property type="entry name" value="DnaJ"/>
    <property type="match status" value="1"/>
</dbReference>
<feature type="domain" description="J" evidence="2">
    <location>
        <begin position="9"/>
        <end position="76"/>
    </location>
</feature>
<dbReference type="GO" id="GO:0005634">
    <property type="term" value="C:nucleus"/>
    <property type="evidence" value="ECO:0007669"/>
    <property type="project" value="TreeGrafter"/>
</dbReference>
<dbReference type="GO" id="GO:0044183">
    <property type="term" value="F:protein folding chaperone"/>
    <property type="evidence" value="ECO:0007669"/>
    <property type="project" value="TreeGrafter"/>
</dbReference>
<dbReference type="GO" id="GO:0005783">
    <property type="term" value="C:endoplasmic reticulum"/>
    <property type="evidence" value="ECO:0007669"/>
    <property type="project" value="UniProtKB-ARBA"/>
</dbReference>
<gene>
    <name evidence="3" type="ORF">IEQ34_022862</name>
</gene>